<keyword evidence="16 17" id="KW-0539">Nucleus</keyword>
<evidence type="ECO:0000256" key="14">
    <source>
        <dbReference type="ARBA" id="ARBA00023204"/>
    </source>
</evidence>
<dbReference type="InterPro" id="IPR014883">
    <property type="entry name" value="VRR_NUC"/>
</dbReference>
<evidence type="ECO:0000256" key="16">
    <source>
        <dbReference type="ARBA" id="ARBA00023242"/>
    </source>
</evidence>
<dbReference type="FunFam" id="3.40.1350.10:FF:000004">
    <property type="entry name" value="Fanconi-associated nuclease"/>
    <property type="match status" value="1"/>
</dbReference>
<evidence type="ECO:0000256" key="15">
    <source>
        <dbReference type="ARBA" id="ARBA00023211"/>
    </source>
</evidence>
<reference evidence="20" key="1">
    <citation type="submission" date="2019-03" db="EMBL/GenBank/DDBJ databases">
        <title>Improved annotation for the trematode Fasciola hepatica.</title>
        <authorList>
            <person name="Choi Y.-J."/>
            <person name="Martin J."/>
            <person name="Mitreva M."/>
        </authorList>
    </citation>
    <scope>NUCLEOTIDE SEQUENCE [LARGE SCALE GENOMIC DNA]</scope>
</reference>
<dbReference type="Proteomes" id="UP000230066">
    <property type="component" value="Unassembled WGS sequence"/>
</dbReference>
<keyword evidence="12 17" id="KW-0460">Magnesium</keyword>
<keyword evidence="6" id="KW-0255">Endonuclease</keyword>
<dbReference type="GO" id="GO:0036297">
    <property type="term" value="P:interstrand cross-link repair"/>
    <property type="evidence" value="ECO:0007669"/>
    <property type="project" value="InterPro"/>
</dbReference>
<evidence type="ECO:0000256" key="6">
    <source>
        <dbReference type="ARBA" id="ARBA00022759"/>
    </source>
</evidence>
<dbReference type="GO" id="GO:0017108">
    <property type="term" value="F:5'-flap endonuclease activity"/>
    <property type="evidence" value="ECO:0007669"/>
    <property type="project" value="TreeGrafter"/>
</dbReference>
<keyword evidence="7 17" id="KW-0227">DNA damage</keyword>
<evidence type="ECO:0000256" key="10">
    <source>
        <dbReference type="ARBA" id="ARBA00022833"/>
    </source>
</evidence>
<keyword evidence="13" id="KW-0175">Coiled coil</keyword>
<comment type="catalytic activity">
    <reaction evidence="1 17">
        <text>Hydrolytically removes 5'-nucleotides successively from the 3'-hydroxy termini of 3'-hydroxy-terminated oligonucleotides.</text>
        <dbReference type="EC" id="3.1.4.1"/>
    </reaction>
</comment>
<comment type="subcellular location">
    <subcellularLocation>
        <location evidence="2 17">Nucleus</location>
    </subcellularLocation>
</comment>
<protein>
    <recommendedName>
        <fullName evidence="17">Fanconi-associated nuclease</fullName>
        <ecNumber evidence="17">3.1.4.1</ecNumber>
    </recommendedName>
</protein>
<keyword evidence="5 17" id="KW-0479">Metal-binding</keyword>
<dbReference type="GO" id="GO:0070336">
    <property type="term" value="F:flap-structured DNA binding"/>
    <property type="evidence" value="ECO:0007669"/>
    <property type="project" value="TreeGrafter"/>
</dbReference>
<evidence type="ECO:0000256" key="2">
    <source>
        <dbReference type="ARBA" id="ARBA00004123"/>
    </source>
</evidence>
<keyword evidence="21" id="KW-1185">Reference proteome</keyword>
<evidence type="ECO:0000256" key="17">
    <source>
        <dbReference type="RuleBase" id="RU365033"/>
    </source>
</evidence>
<keyword evidence="11" id="KW-0269">Exonuclease</keyword>
<dbReference type="GO" id="GO:0005634">
    <property type="term" value="C:nucleus"/>
    <property type="evidence" value="ECO:0007669"/>
    <property type="project" value="UniProtKB-SubCell"/>
</dbReference>
<keyword evidence="14 17" id="KW-0234">DNA repair</keyword>
<dbReference type="PANTHER" id="PTHR15749">
    <property type="entry name" value="FANCONI-ASSOCIATED NUCLEASE 1"/>
    <property type="match status" value="1"/>
</dbReference>
<dbReference type="Pfam" id="PF08774">
    <property type="entry name" value="VRR_NUC"/>
    <property type="match status" value="1"/>
</dbReference>
<dbReference type="GO" id="GO:0004528">
    <property type="term" value="F:phosphodiesterase I activity"/>
    <property type="evidence" value="ECO:0007669"/>
    <property type="project" value="UniProtKB-EC"/>
</dbReference>
<evidence type="ECO:0000256" key="3">
    <source>
        <dbReference type="ARBA" id="ARBA00005533"/>
    </source>
</evidence>
<evidence type="ECO:0000256" key="4">
    <source>
        <dbReference type="ARBA" id="ARBA00022722"/>
    </source>
</evidence>
<dbReference type="Pfam" id="PF21170">
    <property type="entry name" value="FAN1_TPR"/>
    <property type="match status" value="1"/>
</dbReference>
<dbReference type="Gene3D" id="3.40.1350.10">
    <property type="match status" value="1"/>
</dbReference>
<comment type="cofactor">
    <cofactor evidence="17">
        <name>Mg(2+)</name>
        <dbReference type="ChEBI" id="CHEBI:18420"/>
    </cofactor>
    <cofactor evidence="17">
        <name>Mn(2+)</name>
        <dbReference type="ChEBI" id="CHEBI:29035"/>
    </cofactor>
</comment>
<dbReference type="EMBL" id="JXXN02001915">
    <property type="protein sequence ID" value="THD23839.1"/>
    <property type="molecule type" value="Genomic_DNA"/>
</dbReference>
<sequence length="788" mass="89523">MKDLRQYFTFPDQISLPGRSDASENVTADIHNVSVQSDEDYVSSDSAPYVVRSLEDAIQLVLTDSIFKQAFTDADQTFLSRFRDLSEPAKLICSRLFGRVQRIFRKTDLSRIVEANLDKHMSELVSAGLFSATIDGVQCDTILKALNRQELQILSSRYNIRNHKKLKMSELIATLLKISTGSASNCFFGKDLCPEARFRKHLHQVLGTCWCIEFKRMRLLSGVLWLSGMGSDMAFGSPQRSKTIESQLKTEFYHMMLVRRGEIVYPSFQTTKKTAVYRSPDELQQYLDFFDCQLKLEYTVAEKQFDTATESFSSMRNHLLRLVTDPSHLRTDVPGFLRRFTLPYRAFRILLIGIDLLERQKRYQDAVTLIRQVLFSDDGGCCAKASGASASGSCPLDNLGPCRVGRLLIRLLVDQGSHLKQPKLALDAVRNFLRIANNMKDGISACPCIRAGLRLELQEQLSKTVDILRGLKLPNGRKEVGLKPPKRRRSAVPSAEKENSNCDFSVVHIPDLVPGLLQAPKVEIRAPVNASSKDLGAHRPHYLWFENTESQSLPDESSSQSRSNQKDDTDTFLLTVEQWTLRYYTSRLGYEYGLHSESRIFHLIFVLLFYDILFDDTIPDVFYTPRQTEPLDLCTDEFYASRRSSIDERLSWILKADFPLDPTMVETEPVRQKIADCWTAHFGERCVGASWDLLPNPQEVSDLFWCLGTKVVHAICRQLSTDFRSWRSGIPDLVVWSPSTKRAKIIEVKGPGDHLSTQQMMWLDVLMRAGADVEICHVVAISPKSLHG</sequence>
<evidence type="ECO:0000256" key="13">
    <source>
        <dbReference type="ARBA" id="ARBA00023054"/>
    </source>
</evidence>
<dbReference type="CDD" id="cd22326">
    <property type="entry name" value="FAN1-like"/>
    <property type="match status" value="1"/>
</dbReference>
<dbReference type="InterPro" id="IPR033315">
    <property type="entry name" value="Fan1-like"/>
</dbReference>
<feature type="domain" description="VRR-NUC" evidence="19">
    <location>
        <begin position="665"/>
        <end position="780"/>
    </location>
</feature>
<keyword evidence="9 17" id="KW-0378">Hydrolase</keyword>
<evidence type="ECO:0000256" key="18">
    <source>
        <dbReference type="SAM" id="MobiDB-lite"/>
    </source>
</evidence>
<dbReference type="AlphaFoldDB" id="A0A4E0R5P3"/>
<evidence type="ECO:0000259" key="19">
    <source>
        <dbReference type="SMART" id="SM00990"/>
    </source>
</evidence>
<evidence type="ECO:0000256" key="8">
    <source>
        <dbReference type="ARBA" id="ARBA00022771"/>
    </source>
</evidence>
<evidence type="ECO:0000256" key="11">
    <source>
        <dbReference type="ARBA" id="ARBA00022839"/>
    </source>
</evidence>
<dbReference type="GO" id="GO:0008409">
    <property type="term" value="F:5'-3' exonuclease activity"/>
    <property type="evidence" value="ECO:0007669"/>
    <property type="project" value="TreeGrafter"/>
</dbReference>
<evidence type="ECO:0000256" key="1">
    <source>
        <dbReference type="ARBA" id="ARBA00000983"/>
    </source>
</evidence>
<keyword evidence="8" id="KW-0863">Zinc-finger</keyword>
<feature type="region of interest" description="Disordered" evidence="18">
    <location>
        <begin position="476"/>
        <end position="496"/>
    </location>
</feature>
<dbReference type="EC" id="3.1.4.1" evidence="17"/>
<comment type="similarity">
    <text evidence="3 17">Belongs to the FAN1 family.</text>
</comment>
<dbReference type="SMART" id="SM00990">
    <property type="entry name" value="VRR_NUC"/>
    <property type="match status" value="1"/>
</dbReference>
<dbReference type="GO" id="GO:0008270">
    <property type="term" value="F:zinc ion binding"/>
    <property type="evidence" value="ECO:0007669"/>
    <property type="project" value="UniProtKB-KW"/>
</dbReference>
<gene>
    <name evidence="20" type="ORF">D915_005524</name>
</gene>
<comment type="caution">
    <text evidence="20">The sequence shown here is derived from an EMBL/GenBank/DDBJ whole genome shotgun (WGS) entry which is preliminary data.</text>
</comment>
<evidence type="ECO:0000256" key="5">
    <source>
        <dbReference type="ARBA" id="ARBA00022723"/>
    </source>
</evidence>
<dbReference type="InterPro" id="IPR049132">
    <property type="entry name" value="FAN1-like_euk"/>
</dbReference>
<proteinExistence type="inferred from homology"/>
<accession>A0A4E0R5P3</accession>
<evidence type="ECO:0000313" key="21">
    <source>
        <dbReference type="Proteomes" id="UP000230066"/>
    </source>
</evidence>
<comment type="function">
    <text evidence="17">Nuclease required for the repair of DNA interstrand cross-links (ICL). Acts as a 5'-3' exonuclease that anchors at a cut end of DNA and cleaves DNA successively at every third nucleotide, allowing to excise an ICL from one strand through flanking incisions.</text>
</comment>
<evidence type="ECO:0000313" key="20">
    <source>
        <dbReference type="EMBL" id="THD23839.1"/>
    </source>
</evidence>
<evidence type="ECO:0000256" key="9">
    <source>
        <dbReference type="ARBA" id="ARBA00022801"/>
    </source>
</evidence>
<dbReference type="InterPro" id="IPR049126">
    <property type="entry name" value="FAN1-like_TPR"/>
</dbReference>
<keyword evidence="10" id="KW-0862">Zinc</keyword>
<organism evidence="20 21">
    <name type="scientific">Fasciola hepatica</name>
    <name type="common">Liver fluke</name>
    <dbReference type="NCBI Taxonomy" id="6192"/>
    <lineage>
        <taxon>Eukaryota</taxon>
        <taxon>Metazoa</taxon>
        <taxon>Spiralia</taxon>
        <taxon>Lophotrochozoa</taxon>
        <taxon>Platyhelminthes</taxon>
        <taxon>Trematoda</taxon>
        <taxon>Digenea</taxon>
        <taxon>Plagiorchiida</taxon>
        <taxon>Echinostomata</taxon>
        <taxon>Echinostomatoidea</taxon>
        <taxon>Fasciolidae</taxon>
        <taxon>Fasciola</taxon>
    </lineage>
</organism>
<name>A0A4E0R5P3_FASHE</name>
<evidence type="ECO:0000256" key="7">
    <source>
        <dbReference type="ARBA" id="ARBA00022763"/>
    </source>
</evidence>
<evidence type="ECO:0000256" key="12">
    <source>
        <dbReference type="ARBA" id="ARBA00022842"/>
    </source>
</evidence>
<dbReference type="InterPro" id="IPR011856">
    <property type="entry name" value="tRNA_endonuc-like_dom_sf"/>
</dbReference>
<keyword evidence="15 17" id="KW-0464">Manganese</keyword>
<dbReference type="PANTHER" id="PTHR15749:SF4">
    <property type="entry name" value="FANCONI-ASSOCIATED NUCLEASE 1"/>
    <property type="match status" value="1"/>
</dbReference>
<keyword evidence="4 17" id="KW-0540">Nuclease</keyword>